<protein>
    <submittedName>
        <fullName evidence="1">Uncharacterized protein</fullName>
    </submittedName>
</protein>
<accession>A0A1G8WVE6</accession>
<keyword evidence="2" id="KW-1185">Reference proteome</keyword>
<organism evidence="1 2">
    <name type="scientific">Methanoculleus thermophilus</name>
    <dbReference type="NCBI Taxonomy" id="2200"/>
    <lineage>
        <taxon>Archaea</taxon>
        <taxon>Methanobacteriati</taxon>
        <taxon>Methanobacteriota</taxon>
        <taxon>Stenosarchaea group</taxon>
        <taxon>Methanomicrobia</taxon>
        <taxon>Methanomicrobiales</taxon>
        <taxon>Methanomicrobiaceae</taxon>
        <taxon>Methanoculleus</taxon>
    </lineage>
</organism>
<evidence type="ECO:0000313" key="2">
    <source>
        <dbReference type="Proteomes" id="UP000326500"/>
    </source>
</evidence>
<sequence>MLRGGEETETIQWLVTLTFRVTVSGVHAKDDSVAVGLEQLKRDLCSGEDVPMEASVRRVTNIVEEEPIFGVKW</sequence>
<gene>
    <name evidence="1" type="ORF">SAMN04488571_101116</name>
</gene>
<dbReference type="Proteomes" id="UP000326500">
    <property type="component" value="Unassembled WGS sequence"/>
</dbReference>
<evidence type="ECO:0000313" key="1">
    <source>
        <dbReference type="EMBL" id="SDJ82037.1"/>
    </source>
</evidence>
<dbReference type="RefSeq" id="WP_066955961.1">
    <property type="nucleotide sequence ID" value="NZ_BCNX01000006.1"/>
</dbReference>
<proteinExistence type="predicted"/>
<name>A0A1G8WVE6_9EURY</name>
<dbReference type="EMBL" id="FNFT01000001">
    <property type="protein sequence ID" value="SDJ82037.1"/>
    <property type="molecule type" value="Genomic_DNA"/>
</dbReference>
<dbReference type="AlphaFoldDB" id="A0A1G8WVE6"/>
<reference evidence="1 2" key="1">
    <citation type="submission" date="2016-10" db="EMBL/GenBank/DDBJ databases">
        <authorList>
            <person name="Varghese N."/>
            <person name="Submissions S."/>
        </authorList>
    </citation>
    <scope>NUCLEOTIDE SEQUENCE [LARGE SCALE GENOMIC DNA]</scope>
    <source>
        <strain evidence="1 2">DSM 2373</strain>
    </source>
</reference>
<dbReference type="OrthoDB" id="105525at2157"/>